<dbReference type="Ensembl" id="ENSECRT00000009584.1">
    <property type="protein sequence ID" value="ENSECRP00000009432.1"/>
    <property type="gene ID" value="ENSECRG00000006273.1"/>
</dbReference>
<keyword evidence="5" id="KW-0539">Nucleus</keyword>
<dbReference type="SUPFAM" id="SSF54928">
    <property type="entry name" value="RNA-binding domain, RBD"/>
    <property type="match status" value="1"/>
</dbReference>
<dbReference type="InterPro" id="IPR000690">
    <property type="entry name" value="Matrin/U1-C_Znf_C2H2"/>
</dbReference>
<evidence type="ECO:0000256" key="1">
    <source>
        <dbReference type="ARBA" id="ARBA00004123"/>
    </source>
</evidence>
<dbReference type="GO" id="GO:0005634">
    <property type="term" value="C:nucleus"/>
    <property type="evidence" value="ECO:0007669"/>
    <property type="project" value="UniProtKB-SubCell"/>
</dbReference>
<feature type="domain" description="RRM" evidence="8">
    <location>
        <begin position="448"/>
        <end position="523"/>
    </location>
</feature>
<dbReference type="AlphaFoldDB" id="A0A8C4S038"/>
<organism evidence="10 11">
    <name type="scientific">Erpetoichthys calabaricus</name>
    <name type="common">Rope fish</name>
    <name type="synonym">Calamoichthys calabaricus</name>
    <dbReference type="NCBI Taxonomy" id="27687"/>
    <lineage>
        <taxon>Eukaryota</taxon>
        <taxon>Metazoa</taxon>
        <taxon>Chordata</taxon>
        <taxon>Craniata</taxon>
        <taxon>Vertebrata</taxon>
        <taxon>Euteleostomi</taxon>
        <taxon>Actinopterygii</taxon>
        <taxon>Polypteriformes</taxon>
        <taxon>Polypteridae</taxon>
        <taxon>Erpetoichthys</taxon>
    </lineage>
</organism>
<dbReference type="InterPro" id="IPR012677">
    <property type="entry name" value="Nucleotide-bd_a/b_plait_sf"/>
</dbReference>
<dbReference type="PROSITE" id="PS00028">
    <property type="entry name" value="ZINC_FINGER_C2H2_1"/>
    <property type="match status" value="1"/>
</dbReference>
<evidence type="ECO:0000259" key="8">
    <source>
        <dbReference type="PROSITE" id="PS50102"/>
    </source>
</evidence>
<reference evidence="10" key="2">
    <citation type="submission" date="2025-08" db="UniProtKB">
        <authorList>
            <consortium name="Ensembl"/>
        </authorList>
    </citation>
    <scope>IDENTIFICATION</scope>
</reference>
<dbReference type="PANTHER" id="PTHR15592">
    <property type="entry name" value="MATRIN 3/NUCLEAR PROTEIN 220-RELATED"/>
    <property type="match status" value="1"/>
</dbReference>
<dbReference type="InterPro" id="IPR013087">
    <property type="entry name" value="Znf_C2H2_type"/>
</dbReference>
<sequence length="1001" mass="111037">KITICKLSRQLRPKGPELPRKLAYCNLFSYVPAPKYPEKKAFPLGTPVPGGGQNPLLLTPASLQLAQLQAQLTLHRLKLAQTAVNSNTAAAATVLNQVLSKVAMSQPIFNQLRTPTMVSTPHGHAGGVQLGAGMSVAARLSSAGLHFTPPNTGIGPIVGRIGCPSSLHASNASALGLNHFGGMVSQAPNQHTSAPTKPEVSLTNSGYSDHRNKVSLSTPLEYIADTSRCSQYNFLTAVPSASPGKSAEGQYMPSNQALLGNPSGLQQDFYSSSSQGQQVLNMQTANYSGEQIVRNLQQGTSQWQGQVSFSTSCKPEVASTSAGVWTPLSQPFHVRSELYDPEEPTTDSKFNPSTAPLSLSQSATNNQGYMGFQRVVQTEDKNPQGLVLPLQPHQINDFHAVTPSHLPHVCSICDKKVFNLKDWDQHVNGKLHLQKRMLFSERSSVPGRVVHICNLPEGSCTENDVINLGLPFGKVTNYILMRSTNQAFLEMAYVEAAQAMVQYYQQKPAMINKEKLLIRMSKRYKELQLKKPGKDVQSIIHDINSQRERDVLHDTERYPMERTRSRSPVSRSLSPRSHSPSFTSCSSSHSPLILSRGDWSNGYGEKRPSWNPSPHAGREEEEDGGELSWRNQEDDPADPWMQERKRSYLRQKDKSSPRTVEERQEGMRGNRDRYVKNASHSSYQDQDDDNCKKEVKNKSEKSQKQQQYDAKTRKKKTEGHQKQNEGSLCGSEILEDSSAEGKARRISEERSQTDTKKMRETIEKRAKSIEEGANAINITDSESGNDTEEDTWYPHNMEELVTVDEIGDDEENIIEPDIPELDEEIQNCTPPAEHSEYCNLSLDVAEIQKQIIQDNCDLVEGNRVGDNSAESEEIVLSDLGDKSLKEAEQTMDSQNECCEISQDAELLNCPAQALQSHSPAKPEMEGKKAHSSLPSWDHENVFSELGIPLGVEFVVPRTGFYCKLCGLFYTSEETAKISHCRSTVHYRNLQVSSMLLLNGNS</sequence>
<evidence type="ECO:0000259" key="9">
    <source>
        <dbReference type="PROSITE" id="PS50171"/>
    </source>
</evidence>
<feature type="compositionally biased region" description="Basic and acidic residues" evidence="7">
    <location>
        <begin position="689"/>
        <end position="703"/>
    </location>
</feature>
<dbReference type="GO" id="GO:0003723">
    <property type="term" value="F:RNA binding"/>
    <property type="evidence" value="ECO:0007669"/>
    <property type="project" value="UniProtKB-UniRule"/>
</dbReference>
<dbReference type="SUPFAM" id="SSF57667">
    <property type="entry name" value="beta-beta-alpha zinc fingers"/>
    <property type="match status" value="1"/>
</dbReference>
<evidence type="ECO:0000256" key="4">
    <source>
        <dbReference type="ARBA" id="ARBA00022833"/>
    </source>
</evidence>
<feature type="domain" description="Matrin-type" evidence="9">
    <location>
        <begin position="960"/>
        <end position="991"/>
    </location>
</feature>
<dbReference type="GO" id="GO:0008270">
    <property type="term" value="F:zinc ion binding"/>
    <property type="evidence" value="ECO:0007669"/>
    <property type="project" value="UniProtKB-KW"/>
</dbReference>
<evidence type="ECO:0000256" key="3">
    <source>
        <dbReference type="ARBA" id="ARBA00022771"/>
    </source>
</evidence>
<evidence type="ECO:0000313" key="11">
    <source>
        <dbReference type="Proteomes" id="UP000694620"/>
    </source>
</evidence>
<gene>
    <name evidence="10" type="primary">RBM20</name>
</gene>
<dbReference type="InterPro" id="IPR003604">
    <property type="entry name" value="Matrin/U1-like-C_Znf_C2H2"/>
</dbReference>
<dbReference type="InterPro" id="IPR034790">
    <property type="entry name" value="RBM20_RRM"/>
</dbReference>
<dbReference type="InterPro" id="IPR035979">
    <property type="entry name" value="RBD_domain_sf"/>
</dbReference>
<feature type="region of interest" description="Disordered" evidence="7">
    <location>
        <begin position="188"/>
        <end position="208"/>
    </location>
</feature>
<evidence type="ECO:0000313" key="10">
    <source>
        <dbReference type="Ensembl" id="ENSECRP00000009432.1"/>
    </source>
</evidence>
<evidence type="ECO:0000256" key="6">
    <source>
        <dbReference type="PROSITE-ProRule" id="PRU00176"/>
    </source>
</evidence>
<name>A0A8C4S038_ERPCA</name>
<proteinExistence type="predicted"/>
<feature type="compositionally biased region" description="Basic and acidic residues" evidence="7">
    <location>
        <begin position="547"/>
        <end position="564"/>
    </location>
</feature>
<feature type="compositionally biased region" description="Basic and acidic residues" evidence="7">
    <location>
        <begin position="739"/>
        <end position="759"/>
    </location>
</feature>
<dbReference type="SMART" id="SM00451">
    <property type="entry name" value="ZnF_U1"/>
    <property type="match status" value="2"/>
</dbReference>
<dbReference type="InterPro" id="IPR000504">
    <property type="entry name" value="RRM_dom"/>
</dbReference>
<reference evidence="10" key="3">
    <citation type="submission" date="2025-09" db="UniProtKB">
        <authorList>
            <consortium name="Ensembl"/>
        </authorList>
    </citation>
    <scope>IDENTIFICATION</scope>
</reference>
<dbReference type="PROSITE" id="PS50171">
    <property type="entry name" value="ZF_MATRIN"/>
    <property type="match status" value="1"/>
</dbReference>
<dbReference type="Proteomes" id="UP000694620">
    <property type="component" value="Chromosome 2"/>
</dbReference>
<feature type="compositionally biased region" description="Basic and acidic residues" evidence="7">
    <location>
        <begin position="641"/>
        <end position="675"/>
    </location>
</feature>
<reference evidence="10" key="1">
    <citation type="submission" date="2021-06" db="EMBL/GenBank/DDBJ databases">
        <authorList>
            <consortium name="Wellcome Sanger Institute Data Sharing"/>
        </authorList>
    </citation>
    <scope>NUCLEOTIDE SEQUENCE [LARGE SCALE GENOMIC DNA]</scope>
</reference>
<accession>A0A8C4S038</accession>
<feature type="region of interest" description="Disordered" evidence="7">
    <location>
        <begin position="604"/>
        <end position="759"/>
    </location>
</feature>
<evidence type="ECO:0000256" key="7">
    <source>
        <dbReference type="SAM" id="MobiDB-lite"/>
    </source>
</evidence>
<dbReference type="GeneTree" id="ENSGT01030000234642"/>
<feature type="compositionally biased region" description="Low complexity" evidence="7">
    <location>
        <begin position="566"/>
        <end position="591"/>
    </location>
</feature>
<evidence type="ECO:0000256" key="2">
    <source>
        <dbReference type="ARBA" id="ARBA00022723"/>
    </source>
</evidence>
<dbReference type="SMART" id="SM00360">
    <property type="entry name" value="RRM"/>
    <property type="match status" value="1"/>
</dbReference>
<keyword evidence="4" id="KW-0862">Zinc</keyword>
<dbReference type="CDD" id="cd12685">
    <property type="entry name" value="RRM_RBM20"/>
    <property type="match status" value="1"/>
</dbReference>
<keyword evidence="6" id="KW-0694">RNA-binding</keyword>
<protein>
    <submittedName>
        <fullName evidence="10">RNA binding motif protein 20</fullName>
    </submittedName>
</protein>
<dbReference type="Pfam" id="PF12874">
    <property type="entry name" value="zf-met"/>
    <property type="match status" value="1"/>
</dbReference>
<dbReference type="InterPro" id="IPR036236">
    <property type="entry name" value="Znf_C2H2_sf"/>
</dbReference>
<dbReference type="PROSITE" id="PS50102">
    <property type="entry name" value="RRM"/>
    <property type="match status" value="1"/>
</dbReference>
<evidence type="ECO:0000256" key="5">
    <source>
        <dbReference type="ARBA" id="ARBA00023242"/>
    </source>
</evidence>
<feature type="compositionally biased region" description="Polar residues" evidence="7">
    <location>
        <begin position="188"/>
        <end position="207"/>
    </location>
</feature>
<comment type="subcellular location">
    <subcellularLocation>
        <location evidence="1">Nucleus</location>
    </subcellularLocation>
</comment>
<keyword evidence="2" id="KW-0479">Metal-binding</keyword>
<keyword evidence="11" id="KW-1185">Reference proteome</keyword>
<dbReference type="Gene3D" id="3.30.70.330">
    <property type="match status" value="1"/>
</dbReference>
<feature type="region of interest" description="Disordered" evidence="7">
    <location>
        <begin position="547"/>
        <end position="591"/>
    </location>
</feature>
<keyword evidence="3" id="KW-0863">Zinc-finger</keyword>